<dbReference type="InterPro" id="IPR011990">
    <property type="entry name" value="TPR-like_helical_dom_sf"/>
</dbReference>
<protein>
    <recommendedName>
        <fullName evidence="4">Sel1 repeat family protein</fullName>
    </recommendedName>
</protein>
<dbReference type="Gene3D" id="1.25.40.10">
    <property type="entry name" value="Tetratricopeptide repeat domain"/>
    <property type="match status" value="2"/>
</dbReference>
<organism evidence="2 3">
    <name type="scientific">Odoribacter splanchnicus</name>
    <dbReference type="NCBI Taxonomy" id="28118"/>
    <lineage>
        <taxon>Bacteria</taxon>
        <taxon>Pseudomonadati</taxon>
        <taxon>Bacteroidota</taxon>
        <taxon>Bacteroidia</taxon>
        <taxon>Bacteroidales</taxon>
        <taxon>Odoribacteraceae</taxon>
        <taxon>Odoribacter</taxon>
    </lineage>
</organism>
<evidence type="ECO:0000313" key="2">
    <source>
        <dbReference type="EMBL" id="MCG4961453.1"/>
    </source>
</evidence>
<dbReference type="SMART" id="SM00671">
    <property type="entry name" value="SEL1"/>
    <property type="match status" value="2"/>
</dbReference>
<evidence type="ECO:0008006" key="4">
    <source>
        <dbReference type="Google" id="ProtNLM"/>
    </source>
</evidence>
<dbReference type="RefSeq" id="WP_195305659.1">
    <property type="nucleotide sequence ID" value="NZ_JADMZE010000006.1"/>
</dbReference>
<accession>A0AAW5CH60</accession>
<dbReference type="AlphaFoldDB" id="A0AAW5CH60"/>
<comment type="caution">
    <text evidence="2">The sequence shown here is derived from an EMBL/GenBank/DDBJ whole genome shotgun (WGS) entry which is preliminary data.</text>
</comment>
<dbReference type="Proteomes" id="UP001199750">
    <property type="component" value="Unassembled WGS sequence"/>
</dbReference>
<dbReference type="SUPFAM" id="SSF81901">
    <property type="entry name" value="HCP-like"/>
    <property type="match status" value="2"/>
</dbReference>
<feature type="region of interest" description="Disordered" evidence="1">
    <location>
        <begin position="401"/>
        <end position="424"/>
    </location>
</feature>
<dbReference type="Pfam" id="PF08238">
    <property type="entry name" value="Sel1"/>
    <property type="match status" value="3"/>
</dbReference>
<evidence type="ECO:0000256" key="1">
    <source>
        <dbReference type="SAM" id="MobiDB-lite"/>
    </source>
</evidence>
<sequence length="508" mass="57510">MKYCKVISAVMGSVLLFIMVSVFVPVYADAQDFDKSIVTNIDEIITEYPAAVHTFMYRHHNAIISSKFRQKRLDRITEAYEEACAREPSWIVYCSACYGFCLMSDYNPDSVKTRGAKILEDALDNAAESQLPLSERVNFTIDLANVYLRGDGVEENEEKAFELYCKAYAAMPIFNGIIATCFLTGIGTPVDMDKACFYYALNYDDPELKNVRCKERNYERIYAVSYNRMNDVPEGIQADYYEALRLIFKQDYDRAGKLLDKNCSLGHTPSMYALAGVYEKSGDDQAAMELYKRSMEAGYLPSEFVYDMKQMYKGINNLTVFESRGESKAFPAFESLADKGYLPARYMCTLYDAGTFSKKSNVGAAIVNSIAEGMAYIMLAANEIMDSGLLDASAAGQNGQSAYTLESSPQNNNPYTNSSGNPVRKDVTTREYEYVKTVSAIYEPEQSVTKLYIYRSRDNGNYRASTIYDAKGLDRAATYKINSGHKEFYEERYSNHISYYGLCTYFNY</sequence>
<proteinExistence type="predicted"/>
<feature type="compositionally biased region" description="Polar residues" evidence="1">
    <location>
        <begin position="401"/>
        <end position="421"/>
    </location>
</feature>
<reference evidence="2" key="1">
    <citation type="submission" date="2022-01" db="EMBL/GenBank/DDBJ databases">
        <title>Collection of gut derived symbiotic bacterial strains cultured from healthy donors.</title>
        <authorList>
            <person name="Lin H."/>
            <person name="Kohout C."/>
            <person name="Waligurski E."/>
            <person name="Pamer E.G."/>
        </authorList>
    </citation>
    <scope>NUCLEOTIDE SEQUENCE</scope>
    <source>
        <strain evidence="2">DFI.1.149</strain>
    </source>
</reference>
<dbReference type="EMBL" id="JAKNDN010000036">
    <property type="protein sequence ID" value="MCG4961453.1"/>
    <property type="molecule type" value="Genomic_DNA"/>
</dbReference>
<gene>
    <name evidence="2" type="ORF">L0P03_16600</name>
</gene>
<evidence type="ECO:0000313" key="3">
    <source>
        <dbReference type="Proteomes" id="UP001199750"/>
    </source>
</evidence>
<dbReference type="InterPro" id="IPR006597">
    <property type="entry name" value="Sel1-like"/>
</dbReference>
<name>A0AAW5CH60_9BACT</name>